<comment type="cofactor">
    <cofactor evidence="2">
        <name>Mg(2+)</name>
        <dbReference type="ChEBI" id="CHEBI:18420"/>
    </cofactor>
</comment>
<keyword evidence="5 9" id="KW-0378">Hydrolase</keyword>
<name>A0A518CMJ9_9PLAN</name>
<comment type="similarity">
    <text evidence="3">Belongs to the Nudix hydrolase family. NudK subfamily.</text>
</comment>
<dbReference type="Pfam" id="PF00293">
    <property type="entry name" value="NUDIX"/>
    <property type="match status" value="1"/>
</dbReference>
<evidence type="ECO:0000256" key="1">
    <source>
        <dbReference type="ARBA" id="ARBA00000847"/>
    </source>
</evidence>
<dbReference type="Proteomes" id="UP000317178">
    <property type="component" value="Chromosome"/>
</dbReference>
<evidence type="ECO:0000256" key="3">
    <source>
        <dbReference type="ARBA" id="ARBA00007275"/>
    </source>
</evidence>
<dbReference type="InterPro" id="IPR000086">
    <property type="entry name" value="NUDIX_hydrolase_dom"/>
</dbReference>
<evidence type="ECO:0000256" key="2">
    <source>
        <dbReference type="ARBA" id="ARBA00001946"/>
    </source>
</evidence>
<feature type="domain" description="Nudix hydrolase" evidence="8">
    <location>
        <begin position="25"/>
        <end position="164"/>
    </location>
</feature>
<comment type="catalytic activity">
    <reaction evidence="1">
        <text>GDP-alpha-D-mannose + H2O = alpha-D-mannose 1-phosphate + GMP + 2 H(+)</text>
        <dbReference type="Rhea" id="RHEA:27978"/>
        <dbReference type="ChEBI" id="CHEBI:15377"/>
        <dbReference type="ChEBI" id="CHEBI:15378"/>
        <dbReference type="ChEBI" id="CHEBI:57527"/>
        <dbReference type="ChEBI" id="CHEBI:58115"/>
        <dbReference type="ChEBI" id="CHEBI:58409"/>
    </reaction>
</comment>
<accession>A0A518CMJ9</accession>
<sequence>MSNTETVYPGKYLNVLRKGRWEYTERAKSSGVVAIAACYREQLILTEQFRHPVDRIVIDLPAGLVGDSNEDENEAAQSAAERELLEETGFRARHWQNALTIPTSPGLTSELVEIFVAKELEKASAGGGVGEEDIKVHLVPPTNLNRFWKEQRTAGKLIDPKVYVALHLLEYRAE</sequence>
<dbReference type="KEGG" id="plon:Pla110_21850"/>
<evidence type="ECO:0000256" key="6">
    <source>
        <dbReference type="ARBA" id="ARBA00032162"/>
    </source>
</evidence>
<gene>
    <name evidence="9" type="primary">nudF</name>
    <name evidence="9" type="ORF">Pla110_21850</name>
</gene>
<dbReference type="PANTHER" id="PTHR11839">
    <property type="entry name" value="UDP/ADP-SUGAR PYROPHOSPHATASE"/>
    <property type="match status" value="1"/>
</dbReference>
<evidence type="ECO:0000256" key="4">
    <source>
        <dbReference type="ARBA" id="ARBA00016377"/>
    </source>
</evidence>
<dbReference type="Gene3D" id="3.90.79.10">
    <property type="entry name" value="Nucleoside Triphosphate Pyrophosphohydrolase"/>
    <property type="match status" value="1"/>
</dbReference>
<evidence type="ECO:0000256" key="5">
    <source>
        <dbReference type="ARBA" id="ARBA00022801"/>
    </source>
</evidence>
<evidence type="ECO:0000256" key="7">
    <source>
        <dbReference type="ARBA" id="ARBA00032272"/>
    </source>
</evidence>
<organism evidence="9 10">
    <name type="scientific">Polystyrenella longa</name>
    <dbReference type="NCBI Taxonomy" id="2528007"/>
    <lineage>
        <taxon>Bacteria</taxon>
        <taxon>Pseudomonadati</taxon>
        <taxon>Planctomycetota</taxon>
        <taxon>Planctomycetia</taxon>
        <taxon>Planctomycetales</taxon>
        <taxon>Planctomycetaceae</taxon>
        <taxon>Polystyrenella</taxon>
    </lineage>
</organism>
<dbReference type="GO" id="GO:0019693">
    <property type="term" value="P:ribose phosphate metabolic process"/>
    <property type="evidence" value="ECO:0007669"/>
    <property type="project" value="TreeGrafter"/>
</dbReference>
<dbReference type="SUPFAM" id="SSF55811">
    <property type="entry name" value="Nudix"/>
    <property type="match status" value="1"/>
</dbReference>
<reference evidence="9 10" key="1">
    <citation type="submission" date="2019-02" db="EMBL/GenBank/DDBJ databases">
        <title>Deep-cultivation of Planctomycetes and their phenomic and genomic characterization uncovers novel biology.</title>
        <authorList>
            <person name="Wiegand S."/>
            <person name="Jogler M."/>
            <person name="Boedeker C."/>
            <person name="Pinto D."/>
            <person name="Vollmers J."/>
            <person name="Rivas-Marin E."/>
            <person name="Kohn T."/>
            <person name="Peeters S.H."/>
            <person name="Heuer A."/>
            <person name="Rast P."/>
            <person name="Oberbeckmann S."/>
            <person name="Bunk B."/>
            <person name="Jeske O."/>
            <person name="Meyerdierks A."/>
            <person name="Storesund J.E."/>
            <person name="Kallscheuer N."/>
            <person name="Luecker S."/>
            <person name="Lage O.M."/>
            <person name="Pohl T."/>
            <person name="Merkel B.J."/>
            <person name="Hornburger P."/>
            <person name="Mueller R.-W."/>
            <person name="Bruemmer F."/>
            <person name="Labrenz M."/>
            <person name="Spormann A.M."/>
            <person name="Op den Camp H."/>
            <person name="Overmann J."/>
            <person name="Amann R."/>
            <person name="Jetten M.S.M."/>
            <person name="Mascher T."/>
            <person name="Medema M.H."/>
            <person name="Devos D.P."/>
            <person name="Kaster A.-K."/>
            <person name="Ovreas L."/>
            <person name="Rohde M."/>
            <person name="Galperin M.Y."/>
            <person name="Jogler C."/>
        </authorList>
    </citation>
    <scope>NUCLEOTIDE SEQUENCE [LARGE SCALE GENOMIC DNA]</scope>
    <source>
        <strain evidence="9 10">Pla110</strain>
    </source>
</reference>
<evidence type="ECO:0000313" key="9">
    <source>
        <dbReference type="EMBL" id="QDU80455.1"/>
    </source>
</evidence>
<dbReference type="InterPro" id="IPR015797">
    <property type="entry name" value="NUDIX_hydrolase-like_dom_sf"/>
</dbReference>
<dbReference type="PANTHER" id="PTHR11839:SF18">
    <property type="entry name" value="NUDIX HYDROLASE DOMAIN-CONTAINING PROTEIN"/>
    <property type="match status" value="1"/>
</dbReference>
<dbReference type="CDD" id="cd03424">
    <property type="entry name" value="NUDIX_ADPRase_Nudt5_UGPPase_Nudt14"/>
    <property type="match status" value="1"/>
</dbReference>
<keyword evidence="10" id="KW-1185">Reference proteome</keyword>
<dbReference type="RefSeq" id="WP_144995732.1">
    <property type="nucleotide sequence ID" value="NZ_CP036281.1"/>
</dbReference>
<dbReference type="GO" id="GO:0016787">
    <property type="term" value="F:hydrolase activity"/>
    <property type="evidence" value="ECO:0007669"/>
    <property type="project" value="UniProtKB-KW"/>
</dbReference>
<evidence type="ECO:0000313" key="10">
    <source>
        <dbReference type="Proteomes" id="UP000317178"/>
    </source>
</evidence>
<evidence type="ECO:0000259" key="8">
    <source>
        <dbReference type="PROSITE" id="PS51462"/>
    </source>
</evidence>
<dbReference type="PROSITE" id="PS51462">
    <property type="entry name" value="NUDIX"/>
    <property type="match status" value="1"/>
</dbReference>
<dbReference type="EMBL" id="CP036281">
    <property type="protein sequence ID" value="QDU80455.1"/>
    <property type="molecule type" value="Genomic_DNA"/>
</dbReference>
<dbReference type="GO" id="GO:0006753">
    <property type="term" value="P:nucleoside phosphate metabolic process"/>
    <property type="evidence" value="ECO:0007669"/>
    <property type="project" value="TreeGrafter"/>
</dbReference>
<protein>
    <recommendedName>
        <fullName evidence="4">GDP-mannose pyrophosphatase</fullName>
    </recommendedName>
    <alternativeName>
        <fullName evidence="6">GDP-mannose hydrolase</fullName>
    </alternativeName>
    <alternativeName>
        <fullName evidence="7">GDPMK</fullName>
    </alternativeName>
</protein>
<dbReference type="OrthoDB" id="9794310at2"/>
<proteinExistence type="inferred from homology"/>
<dbReference type="AlphaFoldDB" id="A0A518CMJ9"/>